<sequence length="396" mass="40795">MLRLRPPAPRPASPSPAPRHKAALAASGGRGAAAARARETKAGREPTFRGFGGPAPRPGLGEGEGPPLGEEQCGRRPRPLAALGDRRAASRCSSRESGRGRGGAGGPHVCRERGRPGRPHVGPPPRADAESAASAGPGPQHVAPRCARASVTRPRRPVRARAPKSVSRGLCLPGCARRRPRGTGARCPPRSIRAQRTLGAQRSPPPPDWRPSSRCSPSVARSLPGAAVTPPGSVATGPSPPASGAGVGLVGRWGAGPEVRGGKLVLSLSRRSATSCAPPCHSQAASPLEVPAEKRVLWPPRPGSSPTGTPPPSNPSTTAALPREKPDSGFLLGRTWRQLGGRRQEKGQVPQPDGKPALGPDPHLPAETAAVDRAVSATSPWAVGHKLQEANTQTVY</sequence>
<feature type="compositionally biased region" description="Basic and acidic residues" evidence="1">
    <location>
        <begin position="84"/>
        <end position="99"/>
    </location>
</feature>
<feature type="compositionally biased region" description="Basic and acidic residues" evidence="1">
    <location>
        <begin position="36"/>
        <end position="47"/>
    </location>
</feature>
<reference evidence="3" key="2">
    <citation type="submission" date="2025-08" db="UniProtKB">
        <authorList>
            <consortium name="RefSeq"/>
        </authorList>
    </citation>
    <scope>IDENTIFICATION</scope>
    <source>
        <tissue evidence="3">Tongue muscle</tissue>
    </source>
</reference>
<feature type="compositionally biased region" description="Low complexity" evidence="1">
    <location>
        <begin position="23"/>
        <end position="35"/>
    </location>
</feature>
<accession>A0ABM4J0M8</accession>
<proteinExistence type="predicted"/>
<protein>
    <submittedName>
        <fullName evidence="3">Basic salivary proline-rich protein 3-like</fullName>
    </submittedName>
</protein>
<dbReference type="RefSeq" id="XP_070333626.1">
    <property type="nucleotide sequence ID" value="XM_070477525.1"/>
</dbReference>
<name>A0ABM4J0M8_ODOVR</name>
<dbReference type="Proteomes" id="UP001652640">
    <property type="component" value="Chromosome 16"/>
</dbReference>
<gene>
    <name evidence="3" type="primary">LOC139038633</name>
</gene>
<feature type="region of interest" description="Disordered" evidence="1">
    <location>
        <begin position="1"/>
        <end position="366"/>
    </location>
</feature>
<feature type="compositionally biased region" description="Basic residues" evidence="1">
    <location>
        <begin position="153"/>
        <end position="162"/>
    </location>
</feature>
<feature type="compositionally biased region" description="Pro residues" evidence="1">
    <location>
        <begin position="299"/>
        <end position="314"/>
    </location>
</feature>
<evidence type="ECO:0000313" key="2">
    <source>
        <dbReference type="Proteomes" id="UP001652640"/>
    </source>
</evidence>
<keyword evidence="2" id="KW-1185">Reference proteome</keyword>
<feature type="compositionally biased region" description="Pro residues" evidence="1">
    <location>
        <begin position="1"/>
        <end position="17"/>
    </location>
</feature>
<evidence type="ECO:0000256" key="1">
    <source>
        <dbReference type="SAM" id="MobiDB-lite"/>
    </source>
</evidence>
<reference evidence="2" key="1">
    <citation type="journal article" date="2022" name="J. Hered.">
        <title>A De Novo Chromosome-Level Genome Assembly of the White-Tailed Deer, Odocoileus Virginianus.</title>
        <authorList>
            <person name="London E.W."/>
            <person name="Roca A.L."/>
            <person name="Novakofski J.E."/>
            <person name="Mateus-Pinilla N.E."/>
        </authorList>
    </citation>
    <scope>NUCLEOTIDE SEQUENCE [LARGE SCALE GENOMIC DNA]</scope>
</reference>
<dbReference type="GeneID" id="139038633"/>
<feature type="compositionally biased region" description="Gly residues" evidence="1">
    <location>
        <begin position="245"/>
        <end position="254"/>
    </location>
</feature>
<evidence type="ECO:0000313" key="3">
    <source>
        <dbReference type="RefSeq" id="XP_070333626.1"/>
    </source>
</evidence>
<organism evidence="2 3">
    <name type="scientific">Odocoileus virginianus</name>
    <name type="common">White-tailed deer</name>
    <dbReference type="NCBI Taxonomy" id="9874"/>
    <lineage>
        <taxon>Eukaryota</taxon>
        <taxon>Metazoa</taxon>
        <taxon>Chordata</taxon>
        <taxon>Craniata</taxon>
        <taxon>Vertebrata</taxon>
        <taxon>Euteleostomi</taxon>
        <taxon>Mammalia</taxon>
        <taxon>Eutheria</taxon>
        <taxon>Laurasiatheria</taxon>
        <taxon>Artiodactyla</taxon>
        <taxon>Ruminantia</taxon>
        <taxon>Pecora</taxon>
        <taxon>Cervidae</taxon>
        <taxon>Odocoileinae</taxon>
        <taxon>Odocoileus</taxon>
    </lineage>
</organism>